<dbReference type="Pfam" id="PF00034">
    <property type="entry name" value="Cytochrom_C"/>
    <property type="match status" value="1"/>
</dbReference>
<keyword evidence="7 8" id="KW-0408">Iron</keyword>
<proteinExistence type="predicted"/>
<protein>
    <submittedName>
        <fullName evidence="10">Cytochrome c6</fullName>
    </submittedName>
</protein>
<keyword evidence="3 8" id="KW-0349">Heme</keyword>
<name>A0A2R8B6U8_9RHOB</name>
<dbReference type="PANTHER" id="PTHR35008:SF4">
    <property type="entry name" value="BLL4482 PROTEIN"/>
    <property type="match status" value="1"/>
</dbReference>
<evidence type="ECO:0000259" key="9">
    <source>
        <dbReference type="PROSITE" id="PS51007"/>
    </source>
</evidence>
<evidence type="ECO:0000256" key="2">
    <source>
        <dbReference type="ARBA" id="ARBA00022448"/>
    </source>
</evidence>
<keyword evidence="4" id="KW-0679">Respiratory chain</keyword>
<dbReference type="InterPro" id="IPR036909">
    <property type="entry name" value="Cyt_c-like_dom_sf"/>
</dbReference>
<keyword evidence="2" id="KW-0813">Transport</keyword>
<evidence type="ECO:0000313" key="10">
    <source>
        <dbReference type="EMBL" id="SPH18253.1"/>
    </source>
</evidence>
<evidence type="ECO:0000256" key="7">
    <source>
        <dbReference type="ARBA" id="ARBA00023004"/>
    </source>
</evidence>
<dbReference type="InterPro" id="IPR051459">
    <property type="entry name" value="Cytochrome_c-type_DH"/>
</dbReference>
<keyword evidence="6" id="KW-0249">Electron transport</keyword>
<dbReference type="GO" id="GO:0020037">
    <property type="term" value="F:heme binding"/>
    <property type="evidence" value="ECO:0007669"/>
    <property type="project" value="InterPro"/>
</dbReference>
<evidence type="ECO:0000313" key="11">
    <source>
        <dbReference type="Proteomes" id="UP000244924"/>
    </source>
</evidence>
<evidence type="ECO:0000256" key="4">
    <source>
        <dbReference type="ARBA" id="ARBA00022660"/>
    </source>
</evidence>
<comment type="cofactor">
    <cofactor evidence="1">
        <name>heme c</name>
        <dbReference type="ChEBI" id="CHEBI:61717"/>
    </cofactor>
</comment>
<keyword evidence="5 8" id="KW-0479">Metal-binding</keyword>
<dbReference type="SUPFAM" id="SSF46626">
    <property type="entry name" value="Cytochrome c"/>
    <property type="match status" value="1"/>
</dbReference>
<organism evidence="10 11">
    <name type="scientific">Albidovulum aquaemixtae</name>
    <dbReference type="NCBI Taxonomy" id="1542388"/>
    <lineage>
        <taxon>Bacteria</taxon>
        <taxon>Pseudomonadati</taxon>
        <taxon>Pseudomonadota</taxon>
        <taxon>Alphaproteobacteria</taxon>
        <taxon>Rhodobacterales</taxon>
        <taxon>Paracoccaceae</taxon>
        <taxon>Albidovulum</taxon>
    </lineage>
</organism>
<feature type="domain" description="Cytochrome c" evidence="9">
    <location>
        <begin position="37"/>
        <end position="138"/>
    </location>
</feature>
<reference evidence="10 11" key="1">
    <citation type="submission" date="2018-03" db="EMBL/GenBank/DDBJ databases">
        <authorList>
            <person name="Keele B.F."/>
        </authorList>
    </citation>
    <scope>NUCLEOTIDE SEQUENCE [LARGE SCALE GENOMIC DNA]</scope>
    <source>
        <strain evidence="10 11">CECT 8626</strain>
    </source>
</reference>
<dbReference type="Proteomes" id="UP000244924">
    <property type="component" value="Unassembled WGS sequence"/>
</dbReference>
<dbReference type="InterPro" id="IPR009056">
    <property type="entry name" value="Cyt_c-like_dom"/>
</dbReference>
<dbReference type="AlphaFoldDB" id="A0A2R8B6U8"/>
<gene>
    <name evidence="10" type="primary">petJ_1</name>
    <name evidence="10" type="ORF">DEA8626_01785</name>
</gene>
<dbReference type="OrthoDB" id="9811281at2"/>
<evidence type="ECO:0000256" key="1">
    <source>
        <dbReference type="ARBA" id="ARBA00001926"/>
    </source>
</evidence>
<dbReference type="EMBL" id="OMOQ01000001">
    <property type="protein sequence ID" value="SPH18253.1"/>
    <property type="molecule type" value="Genomic_DNA"/>
</dbReference>
<dbReference type="Gene3D" id="1.10.760.10">
    <property type="entry name" value="Cytochrome c-like domain"/>
    <property type="match status" value="1"/>
</dbReference>
<dbReference type="GO" id="GO:0005506">
    <property type="term" value="F:iron ion binding"/>
    <property type="evidence" value="ECO:0007669"/>
    <property type="project" value="InterPro"/>
</dbReference>
<accession>A0A2R8B6U8</accession>
<dbReference type="GO" id="GO:0009055">
    <property type="term" value="F:electron transfer activity"/>
    <property type="evidence" value="ECO:0007669"/>
    <property type="project" value="InterPro"/>
</dbReference>
<dbReference type="PRINTS" id="PR00605">
    <property type="entry name" value="CYTCHROMECIC"/>
</dbReference>
<dbReference type="PROSITE" id="PS51007">
    <property type="entry name" value="CYTC"/>
    <property type="match status" value="1"/>
</dbReference>
<sequence length="161" mass="17535">MSERSAMMTAVVAAVMVLAVLLAAAPIVRGQSGFRPADVAEGERLYADFCASCHGADLEGQPDWRSVDADGRLPAPPHDKTGHTWHHGDGLLFAYTKLGGKAVMEAQGLDFDSGMPAFADELTDQEIRNVLAFIKSTWPERQRELQAVRTEAERLREQAGQ</sequence>
<evidence type="ECO:0000256" key="3">
    <source>
        <dbReference type="ARBA" id="ARBA00022617"/>
    </source>
</evidence>
<evidence type="ECO:0000256" key="8">
    <source>
        <dbReference type="PROSITE-ProRule" id="PRU00433"/>
    </source>
</evidence>
<keyword evidence="11" id="KW-1185">Reference proteome</keyword>
<evidence type="ECO:0000256" key="5">
    <source>
        <dbReference type="ARBA" id="ARBA00022723"/>
    </source>
</evidence>
<dbReference type="RefSeq" id="WP_108852606.1">
    <property type="nucleotide sequence ID" value="NZ_OMOQ01000001.1"/>
</dbReference>
<evidence type="ECO:0000256" key="6">
    <source>
        <dbReference type="ARBA" id="ARBA00022982"/>
    </source>
</evidence>
<dbReference type="InterPro" id="IPR008168">
    <property type="entry name" value="Cyt_C_IC"/>
</dbReference>
<dbReference type="PANTHER" id="PTHR35008">
    <property type="entry name" value="BLL4482 PROTEIN-RELATED"/>
    <property type="match status" value="1"/>
</dbReference>